<dbReference type="EMBL" id="JBHZPZ010000002">
    <property type="protein sequence ID" value="MFE3866843.1"/>
    <property type="molecule type" value="Genomic_DNA"/>
</dbReference>
<keyword evidence="2" id="KW-1185">Reference proteome</keyword>
<dbReference type="Proteomes" id="UP001600109">
    <property type="component" value="Unassembled WGS sequence"/>
</dbReference>
<evidence type="ECO:0000313" key="1">
    <source>
        <dbReference type="EMBL" id="MFE3866843.1"/>
    </source>
</evidence>
<comment type="caution">
    <text evidence="1">The sequence shown here is derived from an EMBL/GenBank/DDBJ whole genome shotgun (WGS) entry which is preliminary data.</text>
</comment>
<gene>
    <name evidence="1" type="ORF">ACFX5E_01990</name>
</gene>
<accession>A0ABW6HS67</accession>
<reference evidence="1 2" key="1">
    <citation type="submission" date="2024-06" db="EMBL/GenBank/DDBJ databases">
        <title>Flavobacterium spp. isolated from glacier.</title>
        <authorList>
            <person name="Han D."/>
        </authorList>
    </citation>
    <scope>NUCLEOTIDE SEQUENCE [LARGE SCALE GENOMIC DNA]</scope>
    <source>
        <strain evidence="1 2">LS2P90</strain>
    </source>
</reference>
<protein>
    <recommendedName>
        <fullName evidence="3">CUB domain-containing protein</fullName>
    </recommendedName>
</protein>
<dbReference type="RefSeq" id="WP_379853493.1">
    <property type="nucleotide sequence ID" value="NZ_JBHZPZ010000002.1"/>
</dbReference>
<evidence type="ECO:0008006" key="3">
    <source>
        <dbReference type="Google" id="ProtNLM"/>
    </source>
</evidence>
<evidence type="ECO:0000313" key="2">
    <source>
        <dbReference type="Proteomes" id="UP001600109"/>
    </source>
</evidence>
<organism evidence="1 2">
    <name type="scientific">Flavobacterium xylosi</name>
    <dbReference type="NCBI Taxonomy" id="3230415"/>
    <lineage>
        <taxon>Bacteria</taxon>
        <taxon>Pseudomonadati</taxon>
        <taxon>Bacteroidota</taxon>
        <taxon>Flavobacteriia</taxon>
        <taxon>Flavobacteriales</taxon>
        <taxon>Flavobacteriaceae</taxon>
        <taxon>Flavobacterium</taxon>
    </lineage>
</organism>
<proteinExistence type="predicted"/>
<name>A0ABW6HS67_9FLAO</name>
<dbReference type="PROSITE" id="PS51257">
    <property type="entry name" value="PROKAR_LIPOPROTEIN"/>
    <property type="match status" value="1"/>
</dbReference>
<sequence>MNKVARLTYLLTSSISVLSCSSSGDCTKTITFPEQVIQSPTGTAYSPAYERVVPCDYVVTPINEGVKLENLTYEVLQFVFTPDTGKNTSRLQYKIKLINPNNFTVKGVPKITTDTDGVVVSTFGVATEPFCTQILANSSCTIAYDKESALNINLGNPKSITLVNVEYILSF</sequence>